<name>A0A915E0I4_9BILA</name>
<keyword evidence="2" id="KW-1185">Reference proteome</keyword>
<protein>
    <submittedName>
        <fullName evidence="3">Uncharacterized protein</fullName>
    </submittedName>
</protein>
<organism evidence="2 3">
    <name type="scientific">Ditylenchus dipsaci</name>
    <dbReference type="NCBI Taxonomy" id="166011"/>
    <lineage>
        <taxon>Eukaryota</taxon>
        <taxon>Metazoa</taxon>
        <taxon>Ecdysozoa</taxon>
        <taxon>Nematoda</taxon>
        <taxon>Chromadorea</taxon>
        <taxon>Rhabditida</taxon>
        <taxon>Tylenchina</taxon>
        <taxon>Tylenchomorpha</taxon>
        <taxon>Sphaerularioidea</taxon>
        <taxon>Anguinidae</taxon>
        <taxon>Anguininae</taxon>
        <taxon>Ditylenchus</taxon>
    </lineage>
</organism>
<dbReference type="WBParaSite" id="jg25648">
    <property type="protein sequence ID" value="jg25648"/>
    <property type="gene ID" value="jg25648"/>
</dbReference>
<evidence type="ECO:0000313" key="3">
    <source>
        <dbReference type="WBParaSite" id="jg25648"/>
    </source>
</evidence>
<dbReference type="AlphaFoldDB" id="A0A915E0I4"/>
<sequence>MEVYLDWIVRAWDALPKNQVVNPFKVCGLTDAGDGSEDDFMLQDAWPHAGRFGDAEGSKSHGNCGGGLRRRGCGRRSC</sequence>
<proteinExistence type="predicted"/>
<reference evidence="3" key="1">
    <citation type="submission" date="2022-11" db="UniProtKB">
        <authorList>
            <consortium name="WormBaseParasite"/>
        </authorList>
    </citation>
    <scope>IDENTIFICATION</scope>
</reference>
<evidence type="ECO:0000256" key="1">
    <source>
        <dbReference type="SAM" id="MobiDB-lite"/>
    </source>
</evidence>
<accession>A0A915E0I4</accession>
<feature type="compositionally biased region" description="Basic residues" evidence="1">
    <location>
        <begin position="68"/>
        <end position="78"/>
    </location>
</feature>
<feature type="region of interest" description="Disordered" evidence="1">
    <location>
        <begin position="54"/>
        <end position="78"/>
    </location>
</feature>
<evidence type="ECO:0000313" key="2">
    <source>
        <dbReference type="Proteomes" id="UP000887574"/>
    </source>
</evidence>
<dbReference type="Proteomes" id="UP000887574">
    <property type="component" value="Unplaced"/>
</dbReference>